<comment type="caution">
    <text evidence="2">The sequence shown here is derived from an EMBL/GenBank/DDBJ whole genome shotgun (WGS) entry which is preliminary data.</text>
</comment>
<proteinExistence type="predicted"/>
<evidence type="ECO:0000313" key="3">
    <source>
        <dbReference type="Proteomes" id="UP000256478"/>
    </source>
</evidence>
<dbReference type="AlphaFoldDB" id="A0A3E0TU57"/>
<dbReference type="RefSeq" id="WP_116009261.1">
    <property type="nucleotide sequence ID" value="NZ_QUOU01000001.1"/>
</dbReference>
<reference evidence="2 3" key="1">
    <citation type="submission" date="2018-08" db="EMBL/GenBank/DDBJ databases">
        <title>Thalassotalea euphylliae genome.</title>
        <authorList>
            <person name="Summers S."/>
            <person name="Rice S.A."/>
            <person name="Freckelton M.L."/>
            <person name="Nedved B.T."/>
            <person name="Hadfield M.G."/>
        </authorList>
    </citation>
    <scope>NUCLEOTIDE SEQUENCE [LARGE SCALE GENOMIC DNA]</scope>
    <source>
        <strain evidence="2 3">H1</strain>
    </source>
</reference>
<keyword evidence="1" id="KW-0472">Membrane</keyword>
<accession>A0A3E0TU57</accession>
<dbReference type="Proteomes" id="UP000256478">
    <property type="component" value="Unassembled WGS sequence"/>
</dbReference>
<gene>
    <name evidence="2" type="ORF">DXX93_17650</name>
</gene>
<keyword evidence="1" id="KW-1133">Transmembrane helix</keyword>
<keyword evidence="1" id="KW-0812">Transmembrane</keyword>
<name>A0A3E0TU57_9GAMM</name>
<dbReference type="EMBL" id="QUOU01000001">
    <property type="protein sequence ID" value="REL28211.1"/>
    <property type="molecule type" value="Genomic_DNA"/>
</dbReference>
<feature type="transmembrane region" description="Helical" evidence="1">
    <location>
        <begin position="155"/>
        <end position="175"/>
    </location>
</feature>
<evidence type="ECO:0000313" key="2">
    <source>
        <dbReference type="EMBL" id="REL28211.1"/>
    </source>
</evidence>
<evidence type="ECO:0000256" key="1">
    <source>
        <dbReference type="SAM" id="Phobius"/>
    </source>
</evidence>
<organism evidence="2 3">
    <name type="scientific">Thalassotalea euphylliae</name>
    <dbReference type="NCBI Taxonomy" id="1655234"/>
    <lineage>
        <taxon>Bacteria</taxon>
        <taxon>Pseudomonadati</taxon>
        <taxon>Pseudomonadota</taxon>
        <taxon>Gammaproteobacteria</taxon>
        <taxon>Alteromonadales</taxon>
        <taxon>Colwelliaceae</taxon>
        <taxon>Thalassotalea</taxon>
    </lineage>
</organism>
<feature type="transmembrane region" description="Helical" evidence="1">
    <location>
        <begin position="7"/>
        <end position="28"/>
    </location>
</feature>
<sequence length="299" mass="33395">MLDYKNIIFYAVIPALIAGLFTLIPKIYDEVSEPEAKLEYSVLRGPSVEVSGQNKWIVMVKVENTGKKILSNVVAHIESSDTLEAIELTKSSGLSPQIDRENGLNLRVNRMHSNDFFTVSLMLTSSSRLIHPKIALRSDEVLGNLIIHTQDSSEFSVLGFLIPTLSVFIVASLVLRKSENGRAALVGFDKINSLFYIAAKMGISDIVQFLNVSDSNTTYLRFADLLVYKAINDESQKDNVIKGLKSLLLIGEVADSTIEHIERHIENLEEVMYNSEEIVRLKIQSHSIETSLELRNAID</sequence>
<protein>
    <submittedName>
        <fullName evidence="2">Uncharacterized protein</fullName>
    </submittedName>
</protein>